<feature type="region of interest" description="Disordered" evidence="1">
    <location>
        <begin position="28"/>
        <end position="51"/>
    </location>
</feature>
<sequence length="61" mass="6364">MSDQPGIKLLRMSIIEGTYVAESFRVSEEGGGCSISPDPGDPDPPPPPSGSVIIVNLLRLA</sequence>
<name>A0A482MH25_9CAUD</name>
<gene>
    <name evidence="2" type="ORF">kac65v151_gp191</name>
</gene>
<evidence type="ECO:0000313" key="2">
    <source>
        <dbReference type="EMBL" id="QBQ73221.1"/>
    </source>
</evidence>
<accession>A0A482MH25</accession>
<protein>
    <submittedName>
        <fullName evidence="2">Uncharacterized protein</fullName>
    </submittedName>
</protein>
<proteinExistence type="predicted"/>
<evidence type="ECO:0000256" key="1">
    <source>
        <dbReference type="SAM" id="MobiDB-lite"/>
    </source>
</evidence>
<dbReference type="Proteomes" id="UP000305794">
    <property type="component" value="Segment"/>
</dbReference>
<evidence type="ECO:0000313" key="3">
    <source>
        <dbReference type="Proteomes" id="UP000305794"/>
    </source>
</evidence>
<organism evidence="2 3">
    <name type="scientific">Nodularia phage vB_NspS-kac65v151</name>
    <dbReference type="NCBI Taxonomy" id="2557579"/>
    <lineage>
        <taxon>Viruses</taxon>
        <taxon>Duplodnaviria</taxon>
        <taxon>Heunggongvirae</taxon>
        <taxon>Uroviricota</taxon>
        <taxon>Caudoviricetes</taxon>
        <taxon>Ravarandavirus</taxon>
        <taxon>Ravarandavirus kac65v151</taxon>
    </lineage>
</organism>
<keyword evidence="3" id="KW-1185">Reference proteome</keyword>
<reference evidence="2 3" key="1">
    <citation type="submission" date="2019-03" db="EMBL/GenBank/DDBJ databases">
        <title>Diversity and diversification of Nodularia spumigena cyanophages in the Baltic Sea.</title>
        <authorList>
            <person name="Sulcius S."/>
            <person name="Holmfeldt K."/>
            <person name="Simoliunas E."/>
        </authorList>
    </citation>
    <scope>NUCLEOTIDE SEQUENCE [LARGE SCALE GENOMIC DNA]</scope>
</reference>
<dbReference type="EMBL" id="MK605242">
    <property type="protein sequence ID" value="QBQ73221.1"/>
    <property type="molecule type" value="Genomic_DNA"/>
</dbReference>